<dbReference type="EC" id="1.-.-.-" evidence="5"/>
<evidence type="ECO:0000259" key="4">
    <source>
        <dbReference type="SMART" id="SM00903"/>
    </source>
</evidence>
<comment type="similarity">
    <text evidence="1">Belongs to the non-flavoprotein flavin reductase family.</text>
</comment>
<dbReference type="EMBL" id="JASOOY020000031">
    <property type="protein sequence ID" value="MEO3717670.1"/>
    <property type="molecule type" value="Genomic_DNA"/>
</dbReference>
<dbReference type="PANTHER" id="PTHR30466:SF11">
    <property type="entry name" value="FLAVIN-DEPENDENT MONOOXYGENASE, REDUCTASE SUBUNIT HSAB"/>
    <property type="match status" value="1"/>
</dbReference>
<accession>A0AAW9SY34</accession>
<protein>
    <submittedName>
        <fullName evidence="5">Flavin reductase family protein</fullName>
        <ecNumber evidence="5">1.-.-.-</ecNumber>
    </submittedName>
</protein>
<dbReference type="RefSeq" id="WP_284826326.1">
    <property type="nucleotide sequence ID" value="NZ_JASOOY020000031.1"/>
</dbReference>
<evidence type="ECO:0000256" key="1">
    <source>
        <dbReference type="ARBA" id="ARBA00008898"/>
    </source>
</evidence>
<dbReference type="SMART" id="SM00903">
    <property type="entry name" value="Flavin_Reduct"/>
    <property type="match status" value="1"/>
</dbReference>
<feature type="domain" description="Flavin reductase like" evidence="4">
    <location>
        <begin position="44"/>
        <end position="187"/>
    </location>
</feature>
<dbReference type="InterPro" id="IPR002563">
    <property type="entry name" value="Flavin_Rdtase-like_dom"/>
</dbReference>
<gene>
    <name evidence="5" type="ORF">QP460_008715</name>
</gene>
<evidence type="ECO:0000256" key="2">
    <source>
        <dbReference type="ARBA" id="ARBA00023002"/>
    </source>
</evidence>
<evidence type="ECO:0000256" key="3">
    <source>
        <dbReference type="SAM" id="MobiDB-lite"/>
    </source>
</evidence>
<dbReference type="Proteomes" id="UP001223646">
    <property type="component" value="Unassembled WGS sequence"/>
</dbReference>
<dbReference type="AlphaFoldDB" id="A0AAW9SY34"/>
<reference evidence="5" key="2">
    <citation type="submission" date="2024-05" db="EMBL/GenBank/DDBJ databases">
        <authorList>
            <person name="Wolfe A."/>
        </authorList>
    </citation>
    <scope>NUCLEOTIDE SEQUENCE</scope>
    <source>
        <strain evidence="5">UMB1064</strain>
    </source>
</reference>
<name>A0AAW9SY34_CORAY</name>
<dbReference type="InterPro" id="IPR012349">
    <property type="entry name" value="Split_barrel_FMN-bd"/>
</dbReference>
<dbReference type="Gene3D" id="2.30.110.10">
    <property type="entry name" value="Electron Transport, Fmn-binding Protein, Chain A"/>
    <property type="match status" value="1"/>
</dbReference>
<dbReference type="Pfam" id="PF01613">
    <property type="entry name" value="Flavin_Reduct"/>
    <property type="match status" value="1"/>
</dbReference>
<evidence type="ECO:0000313" key="5">
    <source>
        <dbReference type="EMBL" id="MEO3717670.1"/>
    </source>
</evidence>
<dbReference type="GO" id="GO:0010181">
    <property type="term" value="F:FMN binding"/>
    <property type="evidence" value="ECO:0007669"/>
    <property type="project" value="InterPro"/>
</dbReference>
<dbReference type="SUPFAM" id="SSF50475">
    <property type="entry name" value="FMN-binding split barrel"/>
    <property type="match status" value="1"/>
</dbReference>
<dbReference type="InterPro" id="IPR050268">
    <property type="entry name" value="NADH-dep_flavin_reductase"/>
</dbReference>
<organism evidence="5 6">
    <name type="scientific">Corynebacterium amycolatum</name>
    <dbReference type="NCBI Taxonomy" id="43765"/>
    <lineage>
        <taxon>Bacteria</taxon>
        <taxon>Bacillati</taxon>
        <taxon>Actinomycetota</taxon>
        <taxon>Actinomycetes</taxon>
        <taxon>Mycobacteriales</taxon>
        <taxon>Corynebacteriaceae</taxon>
        <taxon>Corynebacterium</taxon>
    </lineage>
</organism>
<dbReference type="PANTHER" id="PTHR30466">
    <property type="entry name" value="FLAVIN REDUCTASE"/>
    <property type="match status" value="1"/>
</dbReference>
<keyword evidence="2 5" id="KW-0560">Oxidoreductase</keyword>
<feature type="region of interest" description="Disordered" evidence="3">
    <location>
        <begin position="1"/>
        <end position="29"/>
    </location>
</feature>
<proteinExistence type="inferred from homology"/>
<feature type="compositionally biased region" description="Polar residues" evidence="3">
    <location>
        <begin position="1"/>
        <end position="10"/>
    </location>
</feature>
<reference evidence="5" key="1">
    <citation type="submission" date="2023-05" db="EMBL/GenBank/DDBJ databases">
        <authorList>
            <person name="Du J."/>
        </authorList>
    </citation>
    <scope>NUCLEOTIDE SEQUENCE</scope>
    <source>
        <strain evidence="5">UMB1064</strain>
    </source>
</reference>
<sequence length="207" mass="22729">MTDSTNSSIDRSAAALNSPEATRDDHVELGGPVELDEMSIRGAMSEFTTGVTIIATEDEGEPYGFACQSFSSLSLTPPMVLFTVMKTSRSWPHIRNAGRFSVNVLAEDQEDISAAFGRSNGEKFKTGKWTRSELGNPLLHGCSVWIDCTVVDVYEGGDHWIVTADIVAIGKREEINPLIYHRGSYARVSHPGIDAPVDQKWRQRPSV</sequence>
<comment type="caution">
    <text evidence="5">The sequence shown here is derived from an EMBL/GenBank/DDBJ whole genome shotgun (WGS) entry which is preliminary data.</text>
</comment>
<dbReference type="GO" id="GO:0042602">
    <property type="term" value="F:riboflavin reductase (NADPH) activity"/>
    <property type="evidence" value="ECO:0007669"/>
    <property type="project" value="TreeGrafter"/>
</dbReference>
<evidence type="ECO:0000313" key="6">
    <source>
        <dbReference type="Proteomes" id="UP001223646"/>
    </source>
</evidence>